<accession>A0A0H2Z8U2</accession>
<dbReference type="PROSITE" id="PS50110">
    <property type="entry name" value="RESPONSE_REGULATORY"/>
    <property type="match status" value="1"/>
</dbReference>
<dbReference type="PROSITE" id="PS50043">
    <property type="entry name" value="HTH_LUXR_2"/>
    <property type="match status" value="1"/>
</dbReference>
<dbReference type="Gene3D" id="1.10.10.10">
    <property type="entry name" value="Winged helix-like DNA-binding domain superfamily/Winged helix DNA-binding domain"/>
    <property type="match status" value="1"/>
</dbReference>
<dbReference type="InterPro" id="IPR000792">
    <property type="entry name" value="Tscrpt_reg_LuxR_C"/>
</dbReference>
<reference evidence="6 7" key="1">
    <citation type="journal article" date="2006" name="Genome Biol.">
        <title>Genomic analysis reveals that Pseudomonas aeruginosa virulence is combinatorial.</title>
        <authorList>
            <person name="Lee D.G."/>
            <person name="Urbach J.M."/>
            <person name="Wu G."/>
            <person name="Liberati N.T."/>
            <person name="Feinbaum R.L."/>
            <person name="Miyata S."/>
            <person name="Diggins L.T."/>
            <person name="He J."/>
            <person name="Saucier M."/>
            <person name="Deziel E."/>
            <person name="Friedman L."/>
            <person name="Li L."/>
            <person name="Grills G."/>
            <person name="Montgomery K."/>
            <person name="Kucherlapati R."/>
            <person name="Rahme L.G."/>
            <person name="Ausubel F.M."/>
        </authorList>
    </citation>
    <scope>NUCLEOTIDE SEQUENCE [LARGE SCALE GENOMIC DNA]</scope>
    <source>
        <strain evidence="6 7">UCBPP-PA14</strain>
    </source>
</reference>
<dbReference type="GO" id="GO:0000160">
    <property type="term" value="P:phosphorelay signal transduction system"/>
    <property type="evidence" value="ECO:0007669"/>
    <property type="project" value="InterPro"/>
</dbReference>
<dbReference type="AlphaFoldDB" id="A0A0H2Z8U2"/>
<dbReference type="PANTHER" id="PTHR45566">
    <property type="entry name" value="HTH-TYPE TRANSCRIPTIONAL REGULATOR YHJB-RELATED"/>
    <property type="match status" value="1"/>
</dbReference>
<dbReference type="GO" id="GO:0006355">
    <property type="term" value="P:regulation of DNA-templated transcription"/>
    <property type="evidence" value="ECO:0007669"/>
    <property type="project" value="InterPro"/>
</dbReference>
<dbReference type="GO" id="GO:0003677">
    <property type="term" value="F:DNA binding"/>
    <property type="evidence" value="ECO:0007669"/>
    <property type="project" value="UniProtKB-KW"/>
</dbReference>
<dbReference type="Pfam" id="PF00196">
    <property type="entry name" value="GerE"/>
    <property type="match status" value="1"/>
</dbReference>
<proteinExistence type="predicted"/>
<dbReference type="CDD" id="cd17535">
    <property type="entry name" value="REC_NarL-like"/>
    <property type="match status" value="1"/>
</dbReference>
<dbReference type="InterPro" id="IPR016032">
    <property type="entry name" value="Sig_transdc_resp-reg_C-effctor"/>
</dbReference>
<sequence length="210" mass="22942">MTGRIIVADDHPLFREGMLSILQRLLPEARIEEAGDLAGVLRLAGEGEQPDSLILDLRFPGLTRIEMLADLRRRFPRTTLIVVSMVDDPQLIGEVMNAGADGFLGKSIAPEELGQAILAIRAGEVLVRYEPSGLLPLQPSPRLEGLTERQLDVLRLLAQGKSNKEIGRALDISHYTVRIHVSSLLRALDVPSRTAAAVKYRALLGQGDAE</sequence>
<protein>
    <submittedName>
        <fullName evidence="6">Putative two-component response regulator</fullName>
    </submittedName>
</protein>
<feature type="modified residue" description="4-aspartylphosphate" evidence="3">
    <location>
        <position position="56"/>
    </location>
</feature>
<name>A0A0H2Z8U2_PSEAB</name>
<dbReference type="PRINTS" id="PR00038">
    <property type="entry name" value="HTHLUXR"/>
</dbReference>
<dbReference type="SUPFAM" id="SSF52172">
    <property type="entry name" value="CheY-like"/>
    <property type="match status" value="1"/>
</dbReference>
<keyword evidence="1 3" id="KW-0597">Phosphoprotein</keyword>
<gene>
    <name evidence="6" type="ordered locus">PA14_46360</name>
</gene>
<dbReference type="InterPro" id="IPR051015">
    <property type="entry name" value="EvgA-like"/>
</dbReference>
<dbReference type="Proteomes" id="UP000000653">
    <property type="component" value="Chromosome"/>
</dbReference>
<dbReference type="BioCyc" id="PAER208963:G1G74-3887-MONOMER"/>
<feature type="domain" description="HTH luxR-type" evidence="4">
    <location>
        <begin position="139"/>
        <end position="204"/>
    </location>
</feature>
<evidence type="ECO:0000259" key="5">
    <source>
        <dbReference type="PROSITE" id="PS50110"/>
    </source>
</evidence>
<feature type="domain" description="Response regulatory" evidence="5">
    <location>
        <begin position="4"/>
        <end position="121"/>
    </location>
</feature>
<evidence type="ECO:0000259" key="4">
    <source>
        <dbReference type="PROSITE" id="PS50043"/>
    </source>
</evidence>
<dbReference type="Pfam" id="PF00072">
    <property type="entry name" value="Response_reg"/>
    <property type="match status" value="1"/>
</dbReference>
<dbReference type="PANTHER" id="PTHR45566:SF2">
    <property type="entry name" value="NARL SUBFAMILY"/>
    <property type="match status" value="1"/>
</dbReference>
<evidence type="ECO:0000256" key="2">
    <source>
        <dbReference type="ARBA" id="ARBA00023125"/>
    </source>
</evidence>
<evidence type="ECO:0000313" key="6">
    <source>
        <dbReference type="EMBL" id="ABJ10579.1"/>
    </source>
</evidence>
<dbReference type="SUPFAM" id="SSF46894">
    <property type="entry name" value="C-terminal effector domain of the bipartite response regulators"/>
    <property type="match status" value="1"/>
</dbReference>
<evidence type="ECO:0000313" key="7">
    <source>
        <dbReference type="Proteomes" id="UP000000653"/>
    </source>
</evidence>
<dbReference type="SMART" id="SM00448">
    <property type="entry name" value="REC"/>
    <property type="match status" value="1"/>
</dbReference>
<dbReference type="EMBL" id="CP000438">
    <property type="protein sequence ID" value="ABJ10579.1"/>
    <property type="molecule type" value="Genomic_DNA"/>
</dbReference>
<dbReference type="SMART" id="SM00421">
    <property type="entry name" value="HTH_LUXR"/>
    <property type="match status" value="1"/>
</dbReference>
<dbReference type="RefSeq" id="WP_003086978.1">
    <property type="nucleotide sequence ID" value="NC_008463.1"/>
</dbReference>
<dbReference type="Gene3D" id="3.40.50.2300">
    <property type="match status" value="1"/>
</dbReference>
<dbReference type="KEGG" id="pau:PA14_46360"/>
<dbReference type="InterPro" id="IPR011006">
    <property type="entry name" value="CheY-like_superfamily"/>
</dbReference>
<evidence type="ECO:0000256" key="1">
    <source>
        <dbReference type="ARBA" id="ARBA00022553"/>
    </source>
</evidence>
<dbReference type="CDD" id="cd06170">
    <property type="entry name" value="LuxR_C_like"/>
    <property type="match status" value="1"/>
</dbReference>
<dbReference type="InterPro" id="IPR058245">
    <property type="entry name" value="NreC/VraR/RcsB-like_REC"/>
</dbReference>
<dbReference type="InterPro" id="IPR001789">
    <property type="entry name" value="Sig_transdc_resp-reg_receiver"/>
</dbReference>
<dbReference type="InterPro" id="IPR036388">
    <property type="entry name" value="WH-like_DNA-bd_sf"/>
</dbReference>
<organism evidence="6 7">
    <name type="scientific">Pseudomonas aeruginosa (strain UCBPP-PA14)</name>
    <dbReference type="NCBI Taxonomy" id="208963"/>
    <lineage>
        <taxon>Bacteria</taxon>
        <taxon>Pseudomonadati</taxon>
        <taxon>Pseudomonadota</taxon>
        <taxon>Gammaproteobacteria</taxon>
        <taxon>Pseudomonadales</taxon>
        <taxon>Pseudomonadaceae</taxon>
        <taxon>Pseudomonas</taxon>
    </lineage>
</organism>
<keyword evidence="2" id="KW-0238">DNA-binding</keyword>
<evidence type="ECO:0000256" key="3">
    <source>
        <dbReference type="PROSITE-ProRule" id="PRU00169"/>
    </source>
</evidence>
<dbReference type="HOGENOM" id="CLU_000445_90_8_6"/>